<evidence type="ECO:0000256" key="5">
    <source>
        <dbReference type="ARBA" id="ARBA00022723"/>
    </source>
</evidence>
<dbReference type="PANTHER" id="PTHR33202:SF18">
    <property type="entry name" value="TRANSCRIPTIONAL REGULATOR FURA"/>
    <property type="match status" value="1"/>
</dbReference>
<keyword evidence="3" id="KW-0963">Cytoplasm</keyword>
<dbReference type="GO" id="GO:0008270">
    <property type="term" value="F:zinc ion binding"/>
    <property type="evidence" value="ECO:0007669"/>
    <property type="project" value="TreeGrafter"/>
</dbReference>
<evidence type="ECO:0000313" key="13">
    <source>
        <dbReference type="EMBL" id="OAV62101.1"/>
    </source>
</evidence>
<comment type="subcellular location">
    <subcellularLocation>
        <location evidence="1">Cytoplasm</location>
    </subcellularLocation>
</comment>
<evidence type="ECO:0000256" key="1">
    <source>
        <dbReference type="ARBA" id="ARBA00004496"/>
    </source>
</evidence>
<dbReference type="SUPFAM" id="SSF46785">
    <property type="entry name" value="Winged helix' DNA-binding domain"/>
    <property type="match status" value="1"/>
</dbReference>
<feature type="binding site" evidence="11">
    <location>
        <position position="107"/>
    </location>
    <ligand>
        <name>Zn(2+)</name>
        <dbReference type="ChEBI" id="CHEBI:29105"/>
    </ligand>
</feature>
<evidence type="ECO:0000256" key="2">
    <source>
        <dbReference type="ARBA" id="ARBA00007957"/>
    </source>
</evidence>
<evidence type="ECO:0000256" key="11">
    <source>
        <dbReference type="PIRSR" id="PIRSR602481-1"/>
    </source>
</evidence>
<keyword evidence="5 11" id="KW-0479">Metal-binding</keyword>
<dbReference type="GO" id="GO:1900376">
    <property type="term" value="P:regulation of secondary metabolite biosynthetic process"/>
    <property type="evidence" value="ECO:0007669"/>
    <property type="project" value="TreeGrafter"/>
</dbReference>
<dbReference type="AlphaFoldDB" id="A0A1B7M0Z6"/>
<dbReference type="PANTHER" id="PTHR33202">
    <property type="entry name" value="ZINC UPTAKE REGULATION PROTEIN"/>
    <property type="match status" value="1"/>
</dbReference>
<accession>A0A1B7M0Z6</accession>
<evidence type="ECO:0000256" key="7">
    <source>
        <dbReference type="ARBA" id="ARBA00023004"/>
    </source>
</evidence>
<keyword evidence="6 11" id="KW-0862">Zinc</keyword>
<dbReference type="Proteomes" id="UP000078292">
    <property type="component" value="Unassembled WGS sequence"/>
</dbReference>
<evidence type="ECO:0008006" key="15">
    <source>
        <dbReference type="Google" id="ProtNLM"/>
    </source>
</evidence>
<comment type="cofactor">
    <cofactor evidence="11">
        <name>Zn(2+)</name>
        <dbReference type="ChEBI" id="CHEBI:29105"/>
    </cofactor>
    <text evidence="11">Binds 1 zinc ion per subunit.</text>
</comment>
<dbReference type="InterPro" id="IPR043135">
    <property type="entry name" value="Fur_C"/>
</dbReference>
<evidence type="ECO:0000256" key="9">
    <source>
        <dbReference type="ARBA" id="ARBA00023125"/>
    </source>
</evidence>
<evidence type="ECO:0000256" key="10">
    <source>
        <dbReference type="ARBA" id="ARBA00023163"/>
    </source>
</evidence>
<feature type="binding site" evidence="12">
    <location>
        <position position="122"/>
    </location>
    <ligand>
        <name>Fe cation</name>
        <dbReference type="ChEBI" id="CHEBI:24875"/>
    </ligand>
</feature>
<keyword evidence="14" id="KW-1185">Reference proteome</keyword>
<dbReference type="InterPro" id="IPR036388">
    <property type="entry name" value="WH-like_DNA-bd_sf"/>
</dbReference>
<feature type="binding site" evidence="11">
    <location>
        <position position="147"/>
    </location>
    <ligand>
        <name>Zn(2+)</name>
        <dbReference type="ChEBI" id="CHEBI:29105"/>
    </ligand>
</feature>
<dbReference type="Gene3D" id="1.10.10.10">
    <property type="entry name" value="Winged helix-like DNA-binding domain superfamily/Winged helix DNA-binding domain"/>
    <property type="match status" value="1"/>
</dbReference>
<dbReference type="Pfam" id="PF01475">
    <property type="entry name" value="FUR"/>
    <property type="match status" value="1"/>
</dbReference>
<dbReference type="GO" id="GO:0045892">
    <property type="term" value="P:negative regulation of DNA-templated transcription"/>
    <property type="evidence" value="ECO:0007669"/>
    <property type="project" value="TreeGrafter"/>
</dbReference>
<dbReference type="Gene3D" id="3.30.1490.190">
    <property type="match status" value="1"/>
</dbReference>
<dbReference type="CDD" id="cd07153">
    <property type="entry name" value="Fur_like"/>
    <property type="match status" value="1"/>
</dbReference>
<dbReference type="EMBL" id="LXEY01000014">
    <property type="protein sequence ID" value="OAV62101.1"/>
    <property type="molecule type" value="Genomic_DNA"/>
</dbReference>
<feature type="binding site" evidence="11">
    <location>
        <position position="150"/>
    </location>
    <ligand>
        <name>Zn(2+)</name>
        <dbReference type="ChEBI" id="CHEBI:29105"/>
    </ligand>
</feature>
<reference evidence="13 14" key="1">
    <citation type="submission" date="2016-04" db="EMBL/GenBank/DDBJ databases">
        <title>First whole genome shotgun sequence of the bacterium Enteractinococcus sp. strain UASWS1574.</title>
        <authorList>
            <person name="Crovadore J."/>
            <person name="Chablais R."/>
            <person name="Lefort F."/>
        </authorList>
    </citation>
    <scope>NUCLEOTIDE SEQUENCE [LARGE SCALE GENOMIC DNA]</scope>
    <source>
        <strain evidence="13 14">UASWS1574</strain>
    </source>
</reference>
<dbReference type="GO" id="GO:0005737">
    <property type="term" value="C:cytoplasm"/>
    <property type="evidence" value="ECO:0007669"/>
    <property type="project" value="UniProtKB-SubCell"/>
</dbReference>
<sequence>MKAAAGDHDSPFAGDRPTDWSQALRAAGLRVTRQRLAVIDAVIQKPHGTIEDILDEVRPHLPRITIQSVYFVMNSLVAAGIVRKLELPDSPARYEVEDHDNHHHAVCRYCGRIEDVACVTGEAPCLRPEAHVDMTIEVAEVIFTAVCHECATTQQARI</sequence>
<dbReference type="InterPro" id="IPR002481">
    <property type="entry name" value="FUR"/>
</dbReference>
<comment type="caution">
    <text evidence="13">The sequence shown here is derived from an EMBL/GenBank/DDBJ whole genome shotgun (WGS) entry which is preliminary data.</text>
</comment>
<keyword evidence="4" id="KW-0678">Repressor</keyword>
<keyword evidence="7 12" id="KW-0408">Iron</keyword>
<keyword evidence="8" id="KW-0805">Transcription regulation</keyword>
<gene>
    <name evidence="13" type="ORF">A6F49_07335</name>
</gene>
<dbReference type="STRING" id="1837282.A6F49_07335"/>
<keyword evidence="10" id="KW-0804">Transcription</keyword>
<dbReference type="RefSeq" id="WP_043057239.1">
    <property type="nucleotide sequence ID" value="NZ_LXEY01000014.1"/>
</dbReference>
<evidence type="ECO:0000256" key="4">
    <source>
        <dbReference type="ARBA" id="ARBA00022491"/>
    </source>
</evidence>
<organism evidence="13 14">
    <name type="scientific">Enteractinococcus helveticum</name>
    <dbReference type="NCBI Taxonomy" id="1837282"/>
    <lineage>
        <taxon>Bacteria</taxon>
        <taxon>Bacillati</taxon>
        <taxon>Actinomycetota</taxon>
        <taxon>Actinomycetes</taxon>
        <taxon>Micrococcales</taxon>
        <taxon>Micrococcaceae</taxon>
    </lineage>
</organism>
<dbReference type="InterPro" id="IPR036390">
    <property type="entry name" value="WH_DNA-bd_sf"/>
</dbReference>
<proteinExistence type="inferred from homology"/>
<evidence type="ECO:0000256" key="6">
    <source>
        <dbReference type="ARBA" id="ARBA00022833"/>
    </source>
</evidence>
<dbReference type="GO" id="GO:0000976">
    <property type="term" value="F:transcription cis-regulatory region binding"/>
    <property type="evidence" value="ECO:0007669"/>
    <property type="project" value="TreeGrafter"/>
</dbReference>
<comment type="cofactor">
    <cofactor evidence="12">
        <name>Mn(2+)</name>
        <dbReference type="ChEBI" id="CHEBI:29035"/>
    </cofactor>
    <cofactor evidence="12">
        <name>Fe(2+)</name>
        <dbReference type="ChEBI" id="CHEBI:29033"/>
    </cofactor>
    <text evidence="12">Binds 1 Mn(2+) or Fe(2+) ion per subunit.</text>
</comment>
<protein>
    <recommendedName>
        <fullName evidence="15">Transcriptional repressor</fullName>
    </recommendedName>
</protein>
<dbReference type="OrthoDB" id="5242893at2"/>
<feature type="binding site" evidence="11">
    <location>
        <position position="110"/>
    </location>
    <ligand>
        <name>Zn(2+)</name>
        <dbReference type="ChEBI" id="CHEBI:29105"/>
    </ligand>
</feature>
<keyword evidence="9" id="KW-0238">DNA-binding</keyword>
<evidence type="ECO:0000256" key="8">
    <source>
        <dbReference type="ARBA" id="ARBA00023015"/>
    </source>
</evidence>
<comment type="similarity">
    <text evidence="2">Belongs to the Fur family.</text>
</comment>
<evidence type="ECO:0000313" key="14">
    <source>
        <dbReference type="Proteomes" id="UP000078292"/>
    </source>
</evidence>
<dbReference type="GO" id="GO:0003700">
    <property type="term" value="F:DNA-binding transcription factor activity"/>
    <property type="evidence" value="ECO:0007669"/>
    <property type="project" value="InterPro"/>
</dbReference>
<evidence type="ECO:0000256" key="12">
    <source>
        <dbReference type="PIRSR" id="PIRSR602481-2"/>
    </source>
</evidence>
<name>A0A1B7M0Z6_9MICC</name>
<evidence type="ECO:0000256" key="3">
    <source>
        <dbReference type="ARBA" id="ARBA00022490"/>
    </source>
</evidence>